<dbReference type="OrthoDB" id="1918565at2759"/>
<feature type="domain" description="F-box" evidence="1">
    <location>
        <begin position="18"/>
        <end position="64"/>
    </location>
</feature>
<dbReference type="Gene3D" id="1.20.1280.50">
    <property type="match status" value="1"/>
</dbReference>
<dbReference type="STRING" id="63057.A0A2P5FAM9"/>
<dbReference type="EMBL" id="JXTC01000048">
    <property type="protein sequence ID" value="PON94838.1"/>
    <property type="molecule type" value="Genomic_DNA"/>
</dbReference>
<evidence type="ECO:0000313" key="2">
    <source>
        <dbReference type="EMBL" id="PON94838.1"/>
    </source>
</evidence>
<dbReference type="Pfam" id="PF12937">
    <property type="entry name" value="F-box-like"/>
    <property type="match status" value="1"/>
</dbReference>
<dbReference type="PANTHER" id="PTHR32278">
    <property type="entry name" value="F-BOX DOMAIN-CONTAINING PROTEIN"/>
    <property type="match status" value="1"/>
</dbReference>
<dbReference type="CDD" id="cd22162">
    <property type="entry name" value="F-box_AtSKIP3-like"/>
    <property type="match status" value="1"/>
</dbReference>
<accession>A0A2P5FAM9</accession>
<evidence type="ECO:0000259" key="1">
    <source>
        <dbReference type="PROSITE" id="PS50181"/>
    </source>
</evidence>
<dbReference type="InterPro" id="IPR001810">
    <property type="entry name" value="F-box_dom"/>
</dbReference>
<dbReference type="SMART" id="SM00256">
    <property type="entry name" value="FBOX"/>
    <property type="match status" value="1"/>
</dbReference>
<evidence type="ECO:0000313" key="3">
    <source>
        <dbReference type="Proteomes" id="UP000237000"/>
    </source>
</evidence>
<protein>
    <submittedName>
        <fullName evidence="2">F-box domain containing protein</fullName>
    </submittedName>
</protein>
<organism evidence="2 3">
    <name type="scientific">Trema orientale</name>
    <name type="common">Charcoal tree</name>
    <name type="synonym">Celtis orientalis</name>
    <dbReference type="NCBI Taxonomy" id="63057"/>
    <lineage>
        <taxon>Eukaryota</taxon>
        <taxon>Viridiplantae</taxon>
        <taxon>Streptophyta</taxon>
        <taxon>Embryophyta</taxon>
        <taxon>Tracheophyta</taxon>
        <taxon>Spermatophyta</taxon>
        <taxon>Magnoliopsida</taxon>
        <taxon>eudicotyledons</taxon>
        <taxon>Gunneridae</taxon>
        <taxon>Pentapetalae</taxon>
        <taxon>rosids</taxon>
        <taxon>fabids</taxon>
        <taxon>Rosales</taxon>
        <taxon>Cannabaceae</taxon>
        <taxon>Trema</taxon>
    </lineage>
</organism>
<proteinExistence type="predicted"/>
<dbReference type="InParanoid" id="A0A2P5FAM9"/>
<comment type="caution">
    <text evidence="2">The sequence shown here is derived from an EMBL/GenBank/DDBJ whole genome shotgun (WGS) entry which is preliminary data.</text>
</comment>
<sequence>MEHQENQVEQFHDHDITMSYFSALPEELISLILSKTSARDACRFSAVSSQFRSATESDLVWEKFLPSNYSEIISRCDSTFASKKHFYLSVFQSTIYLDNDTKVRRITQVEKCFMGCNPKASM</sequence>
<dbReference type="PROSITE" id="PS50181">
    <property type="entry name" value="FBOX"/>
    <property type="match status" value="1"/>
</dbReference>
<name>A0A2P5FAM9_TREOI</name>
<dbReference type="InterPro" id="IPR036047">
    <property type="entry name" value="F-box-like_dom_sf"/>
</dbReference>
<reference evidence="3" key="1">
    <citation type="submission" date="2016-06" db="EMBL/GenBank/DDBJ databases">
        <title>Parallel loss of symbiosis genes in relatives of nitrogen-fixing non-legume Parasponia.</title>
        <authorList>
            <person name="Van Velzen R."/>
            <person name="Holmer R."/>
            <person name="Bu F."/>
            <person name="Rutten L."/>
            <person name="Van Zeijl A."/>
            <person name="Liu W."/>
            <person name="Santuari L."/>
            <person name="Cao Q."/>
            <person name="Sharma T."/>
            <person name="Shen D."/>
            <person name="Roswanjaya Y."/>
            <person name="Wardhani T."/>
            <person name="Kalhor M.S."/>
            <person name="Jansen J."/>
            <person name="Van den Hoogen J."/>
            <person name="Gungor B."/>
            <person name="Hartog M."/>
            <person name="Hontelez J."/>
            <person name="Verver J."/>
            <person name="Yang W.-C."/>
            <person name="Schijlen E."/>
            <person name="Repin R."/>
            <person name="Schilthuizen M."/>
            <person name="Schranz E."/>
            <person name="Heidstra R."/>
            <person name="Miyata K."/>
            <person name="Fedorova E."/>
            <person name="Kohlen W."/>
            <person name="Bisseling T."/>
            <person name="Smit S."/>
            <person name="Geurts R."/>
        </authorList>
    </citation>
    <scope>NUCLEOTIDE SEQUENCE [LARGE SCALE GENOMIC DNA]</scope>
    <source>
        <strain evidence="3">cv. RG33-2</strain>
    </source>
</reference>
<dbReference type="PANTHER" id="PTHR32278:SF111">
    <property type="entry name" value="F-BOX PROTEIN PP2-B12-RELATED"/>
    <property type="match status" value="1"/>
</dbReference>
<dbReference type="Proteomes" id="UP000237000">
    <property type="component" value="Unassembled WGS sequence"/>
</dbReference>
<keyword evidence="3" id="KW-1185">Reference proteome</keyword>
<dbReference type="SUPFAM" id="SSF81383">
    <property type="entry name" value="F-box domain"/>
    <property type="match status" value="1"/>
</dbReference>
<dbReference type="AlphaFoldDB" id="A0A2P5FAM9"/>
<gene>
    <name evidence="2" type="ORF">TorRG33x02_093510</name>
</gene>